<feature type="region of interest" description="Disordered" evidence="11">
    <location>
        <begin position="145"/>
        <end position="166"/>
    </location>
</feature>
<dbReference type="SUPFAM" id="SSF54523">
    <property type="entry name" value="Pili subunits"/>
    <property type="match status" value="1"/>
</dbReference>
<keyword evidence="7" id="KW-1133">Transmembrane helix</keyword>
<dbReference type="GO" id="GO:0015628">
    <property type="term" value="P:protein secretion by the type II secretion system"/>
    <property type="evidence" value="ECO:0007669"/>
    <property type="project" value="InterPro"/>
</dbReference>
<evidence type="ECO:0000256" key="1">
    <source>
        <dbReference type="ARBA" id="ARBA00004377"/>
    </source>
</evidence>
<evidence type="ECO:0000256" key="6">
    <source>
        <dbReference type="ARBA" id="ARBA00022692"/>
    </source>
</evidence>
<feature type="compositionally biased region" description="Basic and acidic residues" evidence="11">
    <location>
        <begin position="147"/>
        <end position="157"/>
    </location>
</feature>
<dbReference type="InterPro" id="IPR045584">
    <property type="entry name" value="Pilin-like"/>
</dbReference>
<dbReference type="Pfam" id="PF12019">
    <property type="entry name" value="GspH"/>
    <property type="match status" value="1"/>
</dbReference>
<dbReference type="GO" id="GO:0005886">
    <property type="term" value="C:plasma membrane"/>
    <property type="evidence" value="ECO:0007669"/>
    <property type="project" value="UniProtKB-SubCell"/>
</dbReference>
<evidence type="ECO:0000313" key="14">
    <source>
        <dbReference type="Proteomes" id="UP000236003"/>
    </source>
</evidence>
<dbReference type="InterPro" id="IPR012902">
    <property type="entry name" value="N_methyl_site"/>
</dbReference>
<feature type="domain" description="General secretion pathway GspH" evidence="12">
    <location>
        <begin position="45"/>
        <end position="141"/>
    </location>
</feature>
<keyword evidence="6" id="KW-0812">Transmembrane</keyword>
<keyword evidence="8" id="KW-0472">Membrane</keyword>
<evidence type="ECO:0000256" key="9">
    <source>
        <dbReference type="ARBA" id="ARBA00025772"/>
    </source>
</evidence>
<gene>
    <name evidence="13" type="ORF">CXK99_10445</name>
</gene>
<dbReference type="RefSeq" id="WP_102820561.1">
    <property type="nucleotide sequence ID" value="NZ_JAMOHR010000008.1"/>
</dbReference>
<comment type="subcellular location">
    <subcellularLocation>
        <location evidence="1">Cell inner membrane</location>
        <topology evidence="1">Single-pass membrane protein</topology>
    </subcellularLocation>
</comment>
<keyword evidence="4" id="KW-0488">Methylation</keyword>
<evidence type="ECO:0000256" key="2">
    <source>
        <dbReference type="ARBA" id="ARBA00021549"/>
    </source>
</evidence>
<dbReference type="InterPro" id="IPR022346">
    <property type="entry name" value="T2SS_GspH"/>
</dbReference>
<evidence type="ECO:0000256" key="3">
    <source>
        <dbReference type="ARBA" id="ARBA00022475"/>
    </source>
</evidence>
<dbReference type="Proteomes" id="UP000236003">
    <property type="component" value="Unassembled WGS sequence"/>
</dbReference>
<evidence type="ECO:0000256" key="8">
    <source>
        <dbReference type="ARBA" id="ARBA00023136"/>
    </source>
</evidence>
<dbReference type="NCBIfam" id="TIGR02532">
    <property type="entry name" value="IV_pilin_GFxxxE"/>
    <property type="match status" value="1"/>
</dbReference>
<dbReference type="EMBL" id="POUM01000008">
    <property type="protein sequence ID" value="PNF59428.1"/>
    <property type="molecule type" value="Genomic_DNA"/>
</dbReference>
<accession>A0A2N8REC2</accession>
<evidence type="ECO:0000256" key="11">
    <source>
        <dbReference type="SAM" id="MobiDB-lite"/>
    </source>
</evidence>
<dbReference type="GO" id="GO:0015627">
    <property type="term" value="C:type II protein secretion system complex"/>
    <property type="evidence" value="ECO:0007669"/>
    <property type="project" value="InterPro"/>
</dbReference>
<organism evidence="13 14">
    <name type="scientific">Stutzerimonas stutzeri</name>
    <name type="common">Pseudomonas stutzeri</name>
    <dbReference type="NCBI Taxonomy" id="316"/>
    <lineage>
        <taxon>Bacteria</taxon>
        <taxon>Pseudomonadati</taxon>
        <taxon>Pseudomonadota</taxon>
        <taxon>Gammaproteobacteria</taxon>
        <taxon>Pseudomonadales</taxon>
        <taxon>Pseudomonadaceae</taxon>
        <taxon>Stutzerimonas</taxon>
    </lineage>
</organism>
<sequence length="166" mass="18037">MNSTRKPRGFTLTELIVVVAVLGIFAAIAAPSFAQFVKNNQTQSASNETASLLQLARATAVTNRHTVNVCIDEQVWRLKTSCKDSDASAIRVVEPPKNVTLRASQSTITFNANGTVPETTITVCQDDDARNGYAIVINKTGQVKRYPRGERPGKDEDNIPMSNCTP</sequence>
<comment type="caution">
    <text evidence="13">The sequence shown here is derived from an EMBL/GenBank/DDBJ whole genome shotgun (WGS) entry which is preliminary data.</text>
</comment>
<dbReference type="Pfam" id="PF07963">
    <property type="entry name" value="N_methyl"/>
    <property type="match status" value="1"/>
</dbReference>
<keyword evidence="3" id="KW-1003">Cell membrane</keyword>
<evidence type="ECO:0000256" key="5">
    <source>
        <dbReference type="ARBA" id="ARBA00022519"/>
    </source>
</evidence>
<comment type="similarity">
    <text evidence="9">Belongs to the GSP H family.</text>
</comment>
<evidence type="ECO:0000313" key="13">
    <source>
        <dbReference type="EMBL" id="PNF59428.1"/>
    </source>
</evidence>
<name>A0A2N8REC2_STUST</name>
<keyword evidence="5" id="KW-0997">Cell inner membrane</keyword>
<dbReference type="Gene3D" id="3.55.40.10">
    <property type="entry name" value="minor pseudopilin epsh domain"/>
    <property type="match status" value="1"/>
</dbReference>
<dbReference type="AlphaFoldDB" id="A0A2N8REC2"/>
<evidence type="ECO:0000256" key="7">
    <source>
        <dbReference type="ARBA" id="ARBA00022989"/>
    </source>
</evidence>
<evidence type="ECO:0000256" key="4">
    <source>
        <dbReference type="ARBA" id="ARBA00022481"/>
    </source>
</evidence>
<evidence type="ECO:0000256" key="10">
    <source>
        <dbReference type="ARBA" id="ARBA00030775"/>
    </source>
</evidence>
<evidence type="ECO:0000259" key="12">
    <source>
        <dbReference type="Pfam" id="PF12019"/>
    </source>
</evidence>
<protein>
    <recommendedName>
        <fullName evidence="2">Type II secretion system protein H</fullName>
    </recommendedName>
    <alternativeName>
        <fullName evidence="10">General secretion pathway protein H</fullName>
    </alternativeName>
</protein>
<reference evidence="13 14" key="1">
    <citation type="submission" date="2018-01" db="EMBL/GenBank/DDBJ databases">
        <title>Denitrification phenotypes of diverse strains of Pseudomonas stutzeri.</title>
        <authorList>
            <person name="Milligan D.A."/>
            <person name="Bergaust L."/>
            <person name="Bakken L.R."/>
            <person name="Frostegard A."/>
        </authorList>
    </citation>
    <scope>NUCLEOTIDE SEQUENCE [LARGE SCALE GENOMIC DNA]</scope>
    <source>
        <strain evidence="13 14">CCUG 44592</strain>
    </source>
</reference>
<proteinExistence type="inferred from homology"/>